<protein>
    <submittedName>
        <fullName evidence="3">DUF4157 domain-containing protein</fullName>
    </submittedName>
</protein>
<organism evidence="3 4">
    <name type="scientific">Streptomyces castrisilvae</name>
    <dbReference type="NCBI Taxonomy" id="3033811"/>
    <lineage>
        <taxon>Bacteria</taxon>
        <taxon>Bacillati</taxon>
        <taxon>Actinomycetota</taxon>
        <taxon>Actinomycetes</taxon>
        <taxon>Kitasatosporales</taxon>
        <taxon>Streptomycetaceae</taxon>
        <taxon>Streptomyces</taxon>
    </lineage>
</organism>
<dbReference type="Pfam" id="PF13699">
    <property type="entry name" value="eCIS_core"/>
    <property type="match status" value="1"/>
</dbReference>
<feature type="domain" description="eCIS core" evidence="2">
    <location>
        <begin position="70"/>
        <end position="141"/>
    </location>
</feature>
<feature type="compositionally biased region" description="Basic and acidic residues" evidence="1">
    <location>
        <begin position="36"/>
        <end position="50"/>
    </location>
</feature>
<evidence type="ECO:0000259" key="2">
    <source>
        <dbReference type="Pfam" id="PF13699"/>
    </source>
</evidence>
<dbReference type="Proteomes" id="UP001239522">
    <property type="component" value="Chromosome"/>
</dbReference>
<proteinExistence type="predicted"/>
<accession>A0ABY9HX24</accession>
<keyword evidence="4" id="KW-1185">Reference proteome</keyword>
<evidence type="ECO:0000256" key="1">
    <source>
        <dbReference type="SAM" id="MobiDB-lite"/>
    </source>
</evidence>
<dbReference type="InterPro" id="IPR025295">
    <property type="entry name" value="eCIS_core_dom"/>
</dbReference>
<feature type="region of interest" description="Disordered" evidence="1">
    <location>
        <begin position="36"/>
        <end position="57"/>
    </location>
</feature>
<dbReference type="EMBL" id="CP120997">
    <property type="protein sequence ID" value="WLQ38011.1"/>
    <property type="molecule type" value="Genomic_DNA"/>
</dbReference>
<gene>
    <name evidence="3" type="ORF">P8A18_03330</name>
</gene>
<sequence>MTPRGGTPAGLSALQSTVGNAVVIQRLRQAGHPWAQEEHQHDAGCGHQRSEQPSVQRSAVHDVLRAPGRPLDDATRTDMEARLGADFSAVRVHTDSAARASAAEVGARAYTSGNHVVIGDGGADKHTLAHELTHVIQQSRGAVAGTDNGAGLKVSDPSDRYEREAVSNARRVMSGPGPLQRTAAVRPDSTARRPDMTTAAVQRVHYGEGEDVTAHPNFSVTLRATLNGTAIGTFSSETTAYSPKDHAEDQLLDELDATIGGLYPNAQIAAALAAGGQTHTLRIDLSASPCSSSHGTTTKTGGEGCAERLAELARNGYLGHTFTITVVADHLYGRSNADRANSVRAINDMRAAGISVQCPGA</sequence>
<evidence type="ECO:0000313" key="3">
    <source>
        <dbReference type="EMBL" id="WLQ38011.1"/>
    </source>
</evidence>
<evidence type="ECO:0000313" key="4">
    <source>
        <dbReference type="Proteomes" id="UP001239522"/>
    </source>
</evidence>
<reference evidence="3 4" key="1">
    <citation type="submission" date="2023-03" db="EMBL/GenBank/DDBJ databases">
        <title>Isolation and description of six Streptomyces strains from soil environments, able to metabolize different microbial glucans.</title>
        <authorList>
            <person name="Widen T."/>
            <person name="Larsbrink J."/>
        </authorList>
    </citation>
    <scope>NUCLEOTIDE SEQUENCE [LARGE SCALE GENOMIC DNA]</scope>
    <source>
        <strain evidence="3 4">Mut1</strain>
    </source>
</reference>
<feature type="region of interest" description="Disordered" evidence="1">
    <location>
        <begin position="172"/>
        <end position="195"/>
    </location>
</feature>
<name>A0ABY9HX24_9ACTN</name>